<feature type="compositionally biased region" description="Polar residues" evidence="1">
    <location>
        <begin position="18"/>
        <end position="29"/>
    </location>
</feature>
<sequence length="224" mass="24602">MVVKHDDQRPEDDKTRQRWPSISPEKTSTVMRFVPNQAQSEARSPSSPFRAVDDLCFHLAPIAPLGASLISIESGSVLPPVLEGAAKESEVYRSSTFGKGLAFVAVRFRSKTSDLQPSTTLRSATSLARCRPLVLAPLPVHSKIAFPTPSIMTGTYSSTEIVDQTRPNAGRLASSIAGRLLTYSMNVSNELMPSGVVLTYRPTLLVYRPNMTRLQFILLFPNRV</sequence>
<evidence type="ECO:0000313" key="3">
    <source>
        <dbReference type="Proteomes" id="UP001187192"/>
    </source>
</evidence>
<feature type="compositionally biased region" description="Basic and acidic residues" evidence="1">
    <location>
        <begin position="1"/>
        <end position="16"/>
    </location>
</feature>
<dbReference type="EMBL" id="BTGU01000170">
    <property type="protein sequence ID" value="GMN64163.1"/>
    <property type="molecule type" value="Genomic_DNA"/>
</dbReference>
<protein>
    <submittedName>
        <fullName evidence="2">Uncharacterized protein</fullName>
    </submittedName>
</protein>
<dbReference type="AlphaFoldDB" id="A0AA88DYK3"/>
<accession>A0AA88DYK3</accession>
<gene>
    <name evidence="2" type="ORF">TIFTF001_033231</name>
</gene>
<reference evidence="2" key="1">
    <citation type="submission" date="2023-07" db="EMBL/GenBank/DDBJ databases">
        <title>draft genome sequence of fig (Ficus carica).</title>
        <authorList>
            <person name="Takahashi T."/>
            <person name="Nishimura K."/>
        </authorList>
    </citation>
    <scope>NUCLEOTIDE SEQUENCE</scope>
</reference>
<evidence type="ECO:0000313" key="2">
    <source>
        <dbReference type="EMBL" id="GMN64163.1"/>
    </source>
</evidence>
<feature type="region of interest" description="Disordered" evidence="1">
    <location>
        <begin position="1"/>
        <end position="29"/>
    </location>
</feature>
<name>A0AA88DYK3_FICCA</name>
<dbReference type="Proteomes" id="UP001187192">
    <property type="component" value="Unassembled WGS sequence"/>
</dbReference>
<organism evidence="2 3">
    <name type="scientific">Ficus carica</name>
    <name type="common">Common fig</name>
    <dbReference type="NCBI Taxonomy" id="3494"/>
    <lineage>
        <taxon>Eukaryota</taxon>
        <taxon>Viridiplantae</taxon>
        <taxon>Streptophyta</taxon>
        <taxon>Embryophyta</taxon>
        <taxon>Tracheophyta</taxon>
        <taxon>Spermatophyta</taxon>
        <taxon>Magnoliopsida</taxon>
        <taxon>eudicotyledons</taxon>
        <taxon>Gunneridae</taxon>
        <taxon>Pentapetalae</taxon>
        <taxon>rosids</taxon>
        <taxon>fabids</taxon>
        <taxon>Rosales</taxon>
        <taxon>Moraceae</taxon>
        <taxon>Ficeae</taxon>
        <taxon>Ficus</taxon>
    </lineage>
</organism>
<keyword evidence="3" id="KW-1185">Reference proteome</keyword>
<comment type="caution">
    <text evidence="2">The sequence shown here is derived from an EMBL/GenBank/DDBJ whole genome shotgun (WGS) entry which is preliminary data.</text>
</comment>
<evidence type="ECO:0000256" key="1">
    <source>
        <dbReference type="SAM" id="MobiDB-lite"/>
    </source>
</evidence>
<proteinExistence type="predicted"/>